<dbReference type="InterPro" id="IPR036390">
    <property type="entry name" value="WH_DNA-bd_sf"/>
</dbReference>
<dbReference type="PANTHER" id="PTHR34293:SF1">
    <property type="entry name" value="HTH-TYPE TRANSCRIPTIONAL REGULATOR TRMBL2"/>
    <property type="match status" value="1"/>
</dbReference>
<dbReference type="GO" id="GO:0003677">
    <property type="term" value="F:DNA binding"/>
    <property type="evidence" value="ECO:0007669"/>
    <property type="project" value="InterPro"/>
</dbReference>
<organism evidence="2 3">
    <name type="scientific">Amycolatopsis saalfeldensis</name>
    <dbReference type="NCBI Taxonomy" id="394193"/>
    <lineage>
        <taxon>Bacteria</taxon>
        <taxon>Bacillati</taxon>
        <taxon>Actinomycetota</taxon>
        <taxon>Actinomycetes</taxon>
        <taxon>Pseudonocardiales</taxon>
        <taxon>Pseudonocardiaceae</taxon>
        <taxon>Amycolatopsis</taxon>
    </lineage>
</organism>
<sequence length="336" mass="36284">MTNSRQVAGSRQQLRDLDALGIPAADARVYTALLGHPRTRAADLAEQCGLSAQQVARALSRLATGGLASRVPGRPARYLAAPPDIALGGLAAERAAELRGARAAIEDLMEVHREASRFTHPAELVEVVTGAENIDSRVRRLQDGARTQIRGFDRPPYVSPPGANLGHEHRRLTDGVVYRVIYDREAIALPGRLHGDILVSGTHGERSRVRPHLPIKMVLADEQTAVIPISSSPHVVDAAYIIHASALLDALVTLFEAEWDRAVPLNEALSPAATGRDPETKELLALLAAGQTDAGIGRALGWSPRTTQRRVRALMTELNATTRFQAGMNARERGWL</sequence>
<dbReference type="Proteomes" id="UP000198582">
    <property type="component" value="Unassembled WGS sequence"/>
</dbReference>
<dbReference type="Pfam" id="PF01978">
    <property type="entry name" value="TrmB"/>
    <property type="match status" value="1"/>
</dbReference>
<dbReference type="GO" id="GO:0006355">
    <property type="term" value="P:regulation of DNA-templated transcription"/>
    <property type="evidence" value="ECO:0007669"/>
    <property type="project" value="InterPro"/>
</dbReference>
<evidence type="ECO:0000313" key="3">
    <source>
        <dbReference type="Proteomes" id="UP000198582"/>
    </source>
</evidence>
<gene>
    <name evidence="2" type="ORF">SAMN04489732_12593</name>
</gene>
<dbReference type="OrthoDB" id="5932488at2"/>
<feature type="domain" description="HTH luxR-type" evidence="1">
    <location>
        <begin position="281"/>
        <end position="330"/>
    </location>
</feature>
<name>A0A1H8YM46_9PSEU</name>
<accession>A0A1H8YM46</accession>
<proteinExistence type="predicted"/>
<evidence type="ECO:0000259" key="1">
    <source>
        <dbReference type="SMART" id="SM00421"/>
    </source>
</evidence>
<evidence type="ECO:0000313" key="2">
    <source>
        <dbReference type="EMBL" id="SEP53255.1"/>
    </source>
</evidence>
<keyword evidence="3" id="KW-1185">Reference proteome</keyword>
<dbReference type="InterPro" id="IPR051797">
    <property type="entry name" value="TrmB-like"/>
</dbReference>
<dbReference type="InterPro" id="IPR036388">
    <property type="entry name" value="WH-like_DNA-bd_sf"/>
</dbReference>
<dbReference type="SMART" id="SM00421">
    <property type="entry name" value="HTH_LUXR"/>
    <property type="match status" value="1"/>
</dbReference>
<dbReference type="SUPFAM" id="SSF46785">
    <property type="entry name" value="Winged helix' DNA-binding domain"/>
    <property type="match status" value="1"/>
</dbReference>
<protein>
    <submittedName>
        <fullName evidence="2">Sugar-specific transcriptional regulator TrmB</fullName>
    </submittedName>
</protein>
<dbReference type="PANTHER" id="PTHR34293">
    <property type="entry name" value="HTH-TYPE TRANSCRIPTIONAL REGULATOR TRMBL2"/>
    <property type="match status" value="1"/>
</dbReference>
<dbReference type="InterPro" id="IPR002831">
    <property type="entry name" value="Tscrpt_reg_TrmB_N"/>
</dbReference>
<dbReference type="AlphaFoldDB" id="A0A1H8YM46"/>
<dbReference type="RefSeq" id="WP_091627797.1">
    <property type="nucleotide sequence ID" value="NZ_FOEF01000025.1"/>
</dbReference>
<dbReference type="SUPFAM" id="SSF46894">
    <property type="entry name" value="C-terminal effector domain of the bipartite response regulators"/>
    <property type="match status" value="1"/>
</dbReference>
<dbReference type="InterPro" id="IPR000792">
    <property type="entry name" value="Tscrpt_reg_LuxR_C"/>
</dbReference>
<dbReference type="InterPro" id="IPR016032">
    <property type="entry name" value="Sig_transdc_resp-reg_C-effctor"/>
</dbReference>
<dbReference type="EMBL" id="FOEF01000025">
    <property type="protein sequence ID" value="SEP53255.1"/>
    <property type="molecule type" value="Genomic_DNA"/>
</dbReference>
<reference evidence="2 3" key="1">
    <citation type="submission" date="2016-10" db="EMBL/GenBank/DDBJ databases">
        <authorList>
            <person name="de Groot N.N."/>
        </authorList>
    </citation>
    <scope>NUCLEOTIDE SEQUENCE [LARGE SCALE GENOMIC DNA]</scope>
    <source>
        <strain evidence="2 3">DSM 44993</strain>
    </source>
</reference>
<dbReference type="Gene3D" id="1.10.10.10">
    <property type="entry name" value="Winged helix-like DNA-binding domain superfamily/Winged helix DNA-binding domain"/>
    <property type="match status" value="2"/>
</dbReference>
<dbReference type="STRING" id="394193.SAMN04489732_12593"/>